<dbReference type="GO" id="GO:0005813">
    <property type="term" value="C:centrosome"/>
    <property type="evidence" value="ECO:0007669"/>
    <property type="project" value="TreeGrafter"/>
</dbReference>
<protein>
    <submittedName>
        <fullName evidence="1">Uncharacterized protein</fullName>
    </submittedName>
</protein>
<reference evidence="1" key="1">
    <citation type="submission" date="2021-04" db="EMBL/GenBank/DDBJ databases">
        <authorList>
            <consortium name="Wellcome Sanger Institute Data Sharing"/>
        </authorList>
    </citation>
    <scope>NUCLEOTIDE SEQUENCE [LARGE SCALE GENOMIC DNA]</scope>
</reference>
<evidence type="ECO:0000313" key="2">
    <source>
        <dbReference type="Proteomes" id="UP000265040"/>
    </source>
</evidence>
<dbReference type="InterPro" id="IPR027886">
    <property type="entry name" value="SPMIP4"/>
</dbReference>
<dbReference type="OrthoDB" id="10040207at2759"/>
<reference evidence="1" key="2">
    <citation type="submission" date="2025-08" db="UniProtKB">
        <authorList>
            <consortium name="Ensembl"/>
        </authorList>
    </citation>
    <scope>IDENTIFICATION</scope>
</reference>
<dbReference type="AlphaFoldDB" id="A0A7N6C1V0"/>
<keyword evidence="2" id="KW-1185">Reference proteome</keyword>
<dbReference type="Pfam" id="PF15093">
    <property type="entry name" value="SPMIP4-like"/>
    <property type="match status" value="1"/>
</dbReference>
<dbReference type="Ensembl" id="ENSATET00000048670.1">
    <property type="protein sequence ID" value="ENSATEP00000071225.1"/>
    <property type="gene ID" value="ENSATEG00000027748.1"/>
</dbReference>
<dbReference type="GeneTree" id="ENSGT00390000015236"/>
<proteinExistence type="predicted"/>
<organism evidence="1 2">
    <name type="scientific">Anabas testudineus</name>
    <name type="common">Climbing perch</name>
    <name type="synonym">Anthias testudineus</name>
    <dbReference type="NCBI Taxonomy" id="64144"/>
    <lineage>
        <taxon>Eukaryota</taxon>
        <taxon>Metazoa</taxon>
        <taxon>Chordata</taxon>
        <taxon>Craniata</taxon>
        <taxon>Vertebrata</taxon>
        <taxon>Euteleostomi</taxon>
        <taxon>Actinopterygii</taxon>
        <taxon>Neopterygii</taxon>
        <taxon>Teleostei</taxon>
        <taxon>Neoteleostei</taxon>
        <taxon>Acanthomorphata</taxon>
        <taxon>Anabantaria</taxon>
        <taxon>Anabantiformes</taxon>
        <taxon>Anabantoidei</taxon>
        <taxon>Anabantidae</taxon>
        <taxon>Anabas</taxon>
    </lineage>
</organism>
<dbReference type="PANTHER" id="PTHR31393">
    <property type="entry name" value="C5ORF31"/>
    <property type="match status" value="1"/>
</dbReference>
<dbReference type="PANTHER" id="PTHR31393:SF2">
    <property type="entry name" value="CHROMOSOME 7 OPEN READING FRAME 31"/>
    <property type="match status" value="1"/>
</dbReference>
<accession>A0A7N6C1V0</accession>
<sequence length="325" mass="36454">MWPNNRFLFYLLRHPTSQQHYNSTHRKKSKVRLNDQLKKMLTIASPKEHPYSSHISRLAVFPSFCSPDDPHTGVRAASQPFLTPLIPTSAPDTTVISKTIGGPYRHEITETPMKARKKAVTWPGEHGFLDPLKEKRQVFYPTPPKTVLPNSKLRDWDLTLSHRTSNMLKNLERALWVTSYQMHYTGSGPANPLKIDDFKEKILAGINSHTAPLAGIDSHPELLSSAASVQEKTVESRELSCIISNPYIAPRSQVLPGIHPVDRVGTVGRESAALSLLDVQNSFSKSEAHRNFNSSITHAAVDLRDNAVTGKKHDFYGINCYYLRG</sequence>
<name>A0A7N6C1V0_ANATE</name>
<dbReference type="InParanoid" id="A0A7N6C1V0"/>
<dbReference type="Proteomes" id="UP000265040">
    <property type="component" value="Chromosome 16"/>
</dbReference>
<evidence type="ECO:0000313" key="1">
    <source>
        <dbReference type="Ensembl" id="ENSATEP00000071225.1"/>
    </source>
</evidence>
<reference evidence="1" key="3">
    <citation type="submission" date="2025-09" db="UniProtKB">
        <authorList>
            <consortium name="Ensembl"/>
        </authorList>
    </citation>
    <scope>IDENTIFICATION</scope>
</reference>